<feature type="compositionally biased region" description="Low complexity" evidence="1">
    <location>
        <begin position="456"/>
        <end position="465"/>
    </location>
</feature>
<name>A0A5B8U4Q1_9ACTN</name>
<gene>
    <name evidence="4" type="ORF">FSW04_11375</name>
</gene>
<keyword evidence="5" id="KW-1185">Reference proteome</keyword>
<dbReference type="Pfam" id="PF07287">
    <property type="entry name" value="AtuA"/>
    <property type="match status" value="1"/>
</dbReference>
<dbReference type="InterPro" id="IPR056362">
    <property type="entry name" value="AtuA-like_ferredoxin_dom"/>
</dbReference>
<dbReference type="KEGG" id="bsol:FSW04_11375"/>
<dbReference type="PANTHER" id="PTHR47708:SF2">
    <property type="entry name" value="SI:CH73-132F6.5"/>
    <property type="match status" value="1"/>
</dbReference>
<reference evidence="4 5" key="1">
    <citation type="journal article" date="2018" name="J. Microbiol.">
        <title>Baekduia soli gen. nov., sp. nov., a novel bacterium isolated from the soil of Baekdu Mountain and proposal of a novel family name, Baekduiaceae fam. nov.</title>
        <authorList>
            <person name="An D.S."/>
            <person name="Siddiqi M.Z."/>
            <person name="Kim K.H."/>
            <person name="Yu H.S."/>
            <person name="Im W.T."/>
        </authorList>
    </citation>
    <scope>NUCLEOTIDE SEQUENCE [LARGE SCALE GENOMIC DNA]</scope>
    <source>
        <strain evidence="4 5">BR7-21</strain>
    </source>
</reference>
<dbReference type="Proteomes" id="UP000321805">
    <property type="component" value="Chromosome"/>
</dbReference>
<feature type="region of interest" description="Disordered" evidence="1">
    <location>
        <begin position="456"/>
        <end position="476"/>
    </location>
</feature>
<evidence type="ECO:0000313" key="4">
    <source>
        <dbReference type="EMBL" id="QEC48109.1"/>
    </source>
</evidence>
<dbReference type="AlphaFoldDB" id="A0A5B8U4Q1"/>
<evidence type="ECO:0000259" key="3">
    <source>
        <dbReference type="Pfam" id="PF23544"/>
    </source>
</evidence>
<protein>
    <submittedName>
        <fullName evidence="4">DUF1446 domain-containing protein</fullName>
    </submittedName>
</protein>
<feature type="domain" description="Acyclic terpene utilisation N-terminal" evidence="2">
    <location>
        <begin position="5"/>
        <end position="444"/>
    </location>
</feature>
<dbReference type="OrthoDB" id="3959640at2"/>
<sequence>MADSVRLGCWAAFWGDTSTAVDQILDGSEVDYLISDYLSEITMALLARARAKDPDAGFVPDAIRVIAARLQDIHERGIKVVTNAGALNPAACAQAFRDAAEAAGVPLKVAAVLGDDLTPQADAILGSDPKDMFTGEPLPARPMTMNAYLGARPIAAALAAGADIVVTGRAVDSAVALGPLLHEFGWSDTDYDLLSAGTLAGHVVECGPQCTGGNFTDWDIVPGWDNMGFPIAECFPDGTAIISKPDNTGGLVSPATVSEQILYEIGDPGAYVMPDVLCDWRNIKLESVGENRVRVSGARGSQPPTTYKVTATHANGYRCMTTAAFGGLDAGAKARRAGQALVSRAERLIAKAGFEPLTESSVEVVGAGDTFGPEHRNDAATEAVVKIGVRHPERAALEHFASEFAPMALVAQGMTGYFAGRPRVAPAIAVYHLLIEKASLDVRVLLGDETIPVDIAPGKPGPAAGTPELPDAPSGGVSPISGGFTVPLRRLAYARSGDKGNNANIGVIARRPEFAAVIEEQLTTDRVQAFFQQYLTGGVKRWSLPGLSAVNFILEGALGGRGGTSTLRYDPQGKSFGAMLLQVPIAVPAEWDANGLLTRDAAPAREQSVA</sequence>
<accession>A0A5B8U4Q1</accession>
<evidence type="ECO:0000313" key="5">
    <source>
        <dbReference type="Proteomes" id="UP000321805"/>
    </source>
</evidence>
<evidence type="ECO:0000256" key="1">
    <source>
        <dbReference type="SAM" id="MobiDB-lite"/>
    </source>
</evidence>
<organism evidence="4 5">
    <name type="scientific">Baekduia soli</name>
    <dbReference type="NCBI Taxonomy" id="496014"/>
    <lineage>
        <taxon>Bacteria</taxon>
        <taxon>Bacillati</taxon>
        <taxon>Actinomycetota</taxon>
        <taxon>Thermoleophilia</taxon>
        <taxon>Solirubrobacterales</taxon>
        <taxon>Baekduiaceae</taxon>
        <taxon>Baekduia</taxon>
    </lineage>
</organism>
<dbReference type="InterPro" id="IPR010839">
    <property type="entry name" value="AtuA_N"/>
</dbReference>
<evidence type="ECO:0000259" key="2">
    <source>
        <dbReference type="Pfam" id="PF07287"/>
    </source>
</evidence>
<dbReference type="Pfam" id="PF23544">
    <property type="entry name" value="AtuA_ferredoxin"/>
    <property type="match status" value="1"/>
</dbReference>
<proteinExistence type="predicted"/>
<dbReference type="PANTHER" id="PTHR47708">
    <property type="match status" value="1"/>
</dbReference>
<dbReference type="EMBL" id="CP042430">
    <property type="protein sequence ID" value="QEC48109.1"/>
    <property type="molecule type" value="Genomic_DNA"/>
</dbReference>
<dbReference type="RefSeq" id="WP_146919289.1">
    <property type="nucleotide sequence ID" value="NZ_CP042430.1"/>
</dbReference>
<feature type="domain" description="AtuA-like ferredoxin-fold" evidence="3">
    <location>
        <begin position="486"/>
        <end position="585"/>
    </location>
</feature>